<evidence type="ECO:0000313" key="1">
    <source>
        <dbReference type="EMBL" id="CAD1836977.1"/>
    </source>
</evidence>
<sequence length="194" mass="22962">MLLVLFRRELSFDEALCMWEMMWAADFDDAMTRRLEENCLEPLMLNLRTDSRSEMKGERLENGKRKFKSMRPRYRNGQTCRSFYSNGVRSITSHPLCGLAKANFWQRDDLLHNPSASKKNMDDELPVFCVAAILIINRQKIMRETNSMDDIIKMFNDNLLKLNVKRCTRMAIKLRNKYFLKLMRQTSMGISEKQ</sequence>
<dbReference type="EMBL" id="LR862131">
    <property type="protein sequence ID" value="CAD1836977.1"/>
    <property type="molecule type" value="Genomic_DNA"/>
</dbReference>
<name>A0A6V7Q229_ANACO</name>
<protein>
    <recommendedName>
        <fullName evidence="2">Rab-GAP TBC domain-containing protein</fullName>
    </recommendedName>
</protein>
<gene>
    <name evidence="1" type="ORF">CB5_LOCUS20188</name>
</gene>
<accession>A0A6V7Q229</accession>
<dbReference type="AlphaFoldDB" id="A0A6V7Q229"/>
<evidence type="ECO:0008006" key="2">
    <source>
        <dbReference type="Google" id="ProtNLM"/>
    </source>
</evidence>
<proteinExistence type="predicted"/>
<dbReference type="SUPFAM" id="SSF47923">
    <property type="entry name" value="Ypt/Rab-GAP domain of gyp1p"/>
    <property type="match status" value="1"/>
</dbReference>
<organism evidence="1">
    <name type="scientific">Ananas comosus var. bracteatus</name>
    <name type="common">red pineapple</name>
    <dbReference type="NCBI Taxonomy" id="296719"/>
    <lineage>
        <taxon>Eukaryota</taxon>
        <taxon>Viridiplantae</taxon>
        <taxon>Streptophyta</taxon>
        <taxon>Embryophyta</taxon>
        <taxon>Tracheophyta</taxon>
        <taxon>Spermatophyta</taxon>
        <taxon>Magnoliopsida</taxon>
        <taxon>Liliopsida</taxon>
        <taxon>Poales</taxon>
        <taxon>Bromeliaceae</taxon>
        <taxon>Bromelioideae</taxon>
        <taxon>Ananas</taxon>
    </lineage>
</organism>
<reference evidence="1" key="1">
    <citation type="submission" date="2020-07" db="EMBL/GenBank/DDBJ databases">
        <authorList>
            <person name="Lin J."/>
        </authorList>
    </citation>
    <scope>NUCLEOTIDE SEQUENCE</scope>
</reference>
<dbReference type="InterPro" id="IPR035969">
    <property type="entry name" value="Rab-GAP_TBC_sf"/>
</dbReference>
<dbReference type="Gene3D" id="1.10.472.80">
    <property type="entry name" value="Ypt/Rab-GAP domain of gyp1p, domain 3"/>
    <property type="match status" value="1"/>
</dbReference>